<dbReference type="EMBL" id="JBJQOH010000006">
    <property type="protein sequence ID" value="KAL3685403.1"/>
    <property type="molecule type" value="Genomic_DNA"/>
</dbReference>
<dbReference type="InterPro" id="IPR036259">
    <property type="entry name" value="MFS_trans_sf"/>
</dbReference>
<dbReference type="PRINTS" id="PR00171">
    <property type="entry name" value="SUGRTRNSPORT"/>
</dbReference>
<comment type="subcellular location">
    <subcellularLocation>
        <location evidence="1">Membrane</location>
        <topology evidence="1">Multi-pass membrane protein</topology>
    </subcellularLocation>
</comment>
<comment type="similarity">
    <text evidence="2 7">Belongs to the major facilitator superfamily. Sugar transporter (TC 2.A.1.1) family.</text>
</comment>
<dbReference type="Gene3D" id="1.20.1250.20">
    <property type="entry name" value="MFS general substrate transporter like domains"/>
    <property type="match status" value="1"/>
</dbReference>
<evidence type="ECO:0000313" key="12">
    <source>
        <dbReference type="Proteomes" id="UP001633002"/>
    </source>
</evidence>
<feature type="transmembrane region" description="Helical" evidence="9">
    <location>
        <begin position="194"/>
        <end position="215"/>
    </location>
</feature>
<feature type="transmembrane region" description="Helical" evidence="9">
    <location>
        <begin position="446"/>
        <end position="466"/>
    </location>
</feature>
<gene>
    <name evidence="11" type="ORF">R1sor_003425</name>
</gene>
<evidence type="ECO:0000256" key="8">
    <source>
        <dbReference type="SAM" id="MobiDB-lite"/>
    </source>
</evidence>
<dbReference type="InterPro" id="IPR005829">
    <property type="entry name" value="Sugar_transporter_CS"/>
</dbReference>
<keyword evidence="6 9" id="KW-0472">Membrane</keyword>
<dbReference type="AlphaFoldDB" id="A0ABD3H2D8"/>
<feature type="transmembrane region" description="Helical" evidence="9">
    <location>
        <begin position="137"/>
        <end position="158"/>
    </location>
</feature>
<feature type="domain" description="Major facilitator superfamily (MFS) profile" evidence="10">
    <location>
        <begin position="46"/>
        <end position="470"/>
    </location>
</feature>
<keyword evidence="3" id="KW-0762">Sugar transport</keyword>
<reference evidence="11 12" key="1">
    <citation type="submission" date="2024-09" db="EMBL/GenBank/DDBJ databases">
        <title>Chromosome-scale assembly of Riccia sorocarpa.</title>
        <authorList>
            <person name="Paukszto L."/>
        </authorList>
    </citation>
    <scope>NUCLEOTIDE SEQUENCE [LARGE SCALE GENOMIC DNA]</scope>
    <source>
        <strain evidence="11">LP-2024</strain>
        <tissue evidence="11">Aerial parts of the thallus</tissue>
    </source>
</reference>
<accession>A0ABD3H2D8</accession>
<keyword evidence="4 9" id="KW-0812">Transmembrane</keyword>
<feature type="compositionally biased region" description="Basic and acidic residues" evidence="8">
    <location>
        <begin position="1"/>
        <end position="13"/>
    </location>
</feature>
<evidence type="ECO:0000256" key="5">
    <source>
        <dbReference type="ARBA" id="ARBA00022989"/>
    </source>
</evidence>
<dbReference type="PANTHER" id="PTHR48021">
    <property type="match status" value="1"/>
</dbReference>
<dbReference type="Pfam" id="PF00083">
    <property type="entry name" value="Sugar_tr"/>
    <property type="match status" value="1"/>
</dbReference>
<evidence type="ECO:0000256" key="2">
    <source>
        <dbReference type="ARBA" id="ARBA00010992"/>
    </source>
</evidence>
<dbReference type="InterPro" id="IPR050549">
    <property type="entry name" value="MFS_Trehalose_Transporter"/>
</dbReference>
<evidence type="ECO:0000256" key="7">
    <source>
        <dbReference type="RuleBase" id="RU003346"/>
    </source>
</evidence>
<feature type="transmembrane region" description="Helical" evidence="9">
    <location>
        <begin position="315"/>
        <end position="335"/>
    </location>
</feature>
<feature type="transmembrane region" description="Helical" evidence="9">
    <location>
        <begin position="279"/>
        <end position="303"/>
    </location>
</feature>
<feature type="transmembrane region" description="Helical" evidence="9">
    <location>
        <begin position="170"/>
        <end position="188"/>
    </location>
</feature>
<dbReference type="GO" id="GO:0016020">
    <property type="term" value="C:membrane"/>
    <property type="evidence" value="ECO:0007669"/>
    <property type="project" value="UniProtKB-SubCell"/>
</dbReference>
<evidence type="ECO:0000256" key="1">
    <source>
        <dbReference type="ARBA" id="ARBA00004141"/>
    </source>
</evidence>
<feature type="transmembrane region" description="Helical" evidence="9">
    <location>
        <begin position="40"/>
        <end position="62"/>
    </location>
</feature>
<proteinExistence type="inferred from homology"/>
<feature type="transmembrane region" description="Helical" evidence="9">
    <location>
        <begin position="82"/>
        <end position="99"/>
    </location>
</feature>
<keyword evidence="5 9" id="KW-1133">Transmembrane helix</keyword>
<evidence type="ECO:0000256" key="4">
    <source>
        <dbReference type="ARBA" id="ARBA00022692"/>
    </source>
</evidence>
<dbReference type="InterPro" id="IPR020846">
    <property type="entry name" value="MFS_dom"/>
</dbReference>
<evidence type="ECO:0000256" key="9">
    <source>
        <dbReference type="SAM" id="Phobius"/>
    </source>
</evidence>
<dbReference type="PROSITE" id="PS00217">
    <property type="entry name" value="SUGAR_TRANSPORT_2"/>
    <property type="match status" value="1"/>
</dbReference>
<evidence type="ECO:0000259" key="10">
    <source>
        <dbReference type="PROSITE" id="PS50850"/>
    </source>
</evidence>
<sequence length="510" mass="54546">MGMTDENKMDPKIRQPLLSSKHSSGSSGGRKAPTKHAGSASYAIGCTALVALGPISFGFAMGFSSPVQQSIINSLNLSLSQFSMFGSLVNVGAMLGAILSGKVADYCGRKGALVVAAIPHLLGWILTVFAQNVVMLYTARLLVGFGVGIISFAVPIYIAEIAPRQLRGTLGTANQLAVTIGIVLAYFAGLFLEWRYLAAAGMIPCTLLLIGLFFIPESPRWLGKGGHDEELTAALQALRGKDADISSELNDIKSAVEEMKLQPEVKFSDLFERRLSRPLLIAVGLSVLQQFSGINAIMFYAGAIFKSAGFSNSNVATLGLGSIQVFMTAVAASLMDKAGRRLLLMVSAGGLAVSAFLVGFSFYLQEQLSHPSHMDTFISMLSLISMLVYIISFSLGMGAIPWIIMSEVFPNHIKGIAGSLATLANWASSWAVTMTFNFMLEWSAAGSFWIFAGECAFTVVFVALLVPETRGRTLEEIEAFFKIGGVGLHSDGLQELELQTAKNKKDDNDS</sequence>
<evidence type="ECO:0000256" key="6">
    <source>
        <dbReference type="ARBA" id="ARBA00023136"/>
    </source>
</evidence>
<dbReference type="PANTHER" id="PTHR48021:SF1">
    <property type="entry name" value="GH07001P-RELATED"/>
    <property type="match status" value="1"/>
</dbReference>
<feature type="transmembrane region" description="Helical" evidence="9">
    <location>
        <begin position="416"/>
        <end position="440"/>
    </location>
</feature>
<feature type="transmembrane region" description="Helical" evidence="9">
    <location>
        <begin position="111"/>
        <end position="131"/>
    </location>
</feature>
<feature type="region of interest" description="Disordered" evidence="8">
    <location>
        <begin position="1"/>
        <end position="34"/>
    </location>
</feature>
<dbReference type="CDD" id="cd17358">
    <property type="entry name" value="MFS_GLUT6_8_Class3_like"/>
    <property type="match status" value="1"/>
</dbReference>
<keyword evidence="7" id="KW-0813">Transport</keyword>
<dbReference type="InterPro" id="IPR005828">
    <property type="entry name" value="MFS_sugar_transport-like"/>
</dbReference>
<evidence type="ECO:0000256" key="3">
    <source>
        <dbReference type="ARBA" id="ARBA00022597"/>
    </source>
</evidence>
<dbReference type="FunFam" id="1.20.1250.20:FF:000043">
    <property type="entry name" value="sugar transporter ERD6-like 6"/>
    <property type="match status" value="1"/>
</dbReference>
<dbReference type="PROSITE" id="PS50850">
    <property type="entry name" value="MFS"/>
    <property type="match status" value="1"/>
</dbReference>
<dbReference type="SUPFAM" id="SSF103473">
    <property type="entry name" value="MFS general substrate transporter"/>
    <property type="match status" value="1"/>
</dbReference>
<comment type="caution">
    <text evidence="11">The sequence shown here is derived from an EMBL/GenBank/DDBJ whole genome shotgun (WGS) entry which is preliminary data.</text>
</comment>
<feature type="transmembrane region" description="Helical" evidence="9">
    <location>
        <begin position="342"/>
        <end position="364"/>
    </location>
</feature>
<dbReference type="Proteomes" id="UP001633002">
    <property type="component" value="Unassembled WGS sequence"/>
</dbReference>
<protein>
    <recommendedName>
        <fullName evidence="10">Major facilitator superfamily (MFS) profile domain-containing protein</fullName>
    </recommendedName>
</protein>
<evidence type="ECO:0000313" key="11">
    <source>
        <dbReference type="EMBL" id="KAL3685403.1"/>
    </source>
</evidence>
<dbReference type="NCBIfam" id="TIGR00879">
    <property type="entry name" value="SP"/>
    <property type="match status" value="1"/>
</dbReference>
<organism evidence="11 12">
    <name type="scientific">Riccia sorocarpa</name>
    <dbReference type="NCBI Taxonomy" id="122646"/>
    <lineage>
        <taxon>Eukaryota</taxon>
        <taxon>Viridiplantae</taxon>
        <taxon>Streptophyta</taxon>
        <taxon>Embryophyta</taxon>
        <taxon>Marchantiophyta</taxon>
        <taxon>Marchantiopsida</taxon>
        <taxon>Marchantiidae</taxon>
        <taxon>Marchantiales</taxon>
        <taxon>Ricciaceae</taxon>
        <taxon>Riccia</taxon>
    </lineage>
</organism>
<name>A0ABD3H2D8_9MARC</name>
<dbReference type="InterPro" id="IPR003663">
    <property type="entry name" value="Sugar/inositol_transpt"/>
</dbReference>
<feature type="transmembrane region" description="Helical" evidence="9">
    <location>
        <begin position="376"/>
        <end position="404"/>
    </location>
</feature>
<dbReference type="InterPro" id="IPR044775">
    <property type="entry name" value="MFS_ERD6/Tret1-like"/>
</dbReference>
<keyword evidence="12" id="KW-1185">Reference proteome</keyword>